<dbReference type="EMBL" id="ON210138">
    <property type="protein sequence ID" value="URO83478.1"/>
    <property type="molecule type" value="Genomic_DNA"/>
</dbReference>
<dbReference type="InterPro" id="IPR023214">
    <property type="entry name" value="HAD_sf"/>
</dbReference>
<sequence length="406" mass="46168">MKKLILGLCLMFTAHLSYAVDCPELSISQKVNMLKAYQYGENNMGKGWGITLAAIALQESELGLKVENKKTHDYGIFQNHLKTVVKRNKISPNVAKKKLLRDFDYAAKETHKELEFWTKVHGQPKSKKTLQKVLASYNAGYSYRIPKAKKYSQDVYNNMKVIAQCEFATNISKVNHEKIKKSDEVLCHAYDLHPHELGLDSCVWTPEQCRDFEDTAREVICSLEEFHTSEPIVNIVDKETGQTIGVSRDSLVIVNKDLVEKGNLILADIDGVLTNFNHEDCSTELTDGSFSQYTNLLDSVRAKPTYVFNIIDAIANHAAIGLLTARGESQRIPTEMFLRHNTEHDYMLFMRGFGTNSISAESLKVRMIQSCILPYFNIVCFIEDTEKNVQKVNRILPHIKTMLVKH</sequence>
<name>A0A9E7LKL7_9CAUD</name>
<dbReference type="Gene3D" id="1.10.530.10">
    <property type="match status" value="1"/>
</dbReference>
<dbReference type="SUPFAM" id="SSF53955">
    <property type="entry name" value="Lysozyme-like"/>
    <property type="match status" value="1"/>
</dbReference>
<accession>A0A9E7LKL7</accession>
<reference evidence="1" key="1">
    <citation type="submission" date="2022-04" db="EMBL/GenBank/DDBJ databases">
        <title>Complete genome sequences of 17 Escherichia coli bacteriophages isolated from wastewater, pond water, cow manure and bird feces.</title>
        <authorList>
            <person name="Vitt A.R."/>
            <person name="Ahern S.J."/>
            <person name="Gambino M."/>
            <person name="Holst Sorensen M.C."/>
            <person name="Brondsted L."/>
        </authorList>
    </citation>
    <scope>NUCLEOTIDE SEQUENCE</scope>
</reference>
<evidence type="ECO:0000313" key="1">
    <source>
        <dbReference type="EMBL" id="URO83478.1"/>
    </source>
</evidence>
<organism evidence="1 2">
    <name type="scientific">Escherichia phage EC106</name>
    <dbReference type="NCBI Taxonomy" id="2936908"/>
    <lineage>
        <taxon>Viruses</taxon>
        <taxon>Duplodnaviria</taxon>
        <taxon>Heunggongvirae</taxon>
        <taxon>Uroviricota</taxon>
        <taxon>Caudoviricetes</taxon>
        <taxon>Andersonviridae</taxon>
        <taxon>Ounavirinae</taxon>
        <taxon>Felixounavirus</taxon>
        <taxon>Felixounavirus EC106</taxon>
    </lineage>
</organism>
<keyword evidence="2" id="KW-1185">Reference proteome</keyword>
<dbReference type="Proteomes" id="UP001055592">
    <property type="component" value="Segment"/>
</dbReference>
<protein>
    <submittedName>
        <fullName evidence="1">Uncharacterized protein</fullName>
    </submittedName>
</protein>
<evidence type="ECO:0000313" key="2">
    <source>
        <dbReference type="Proteomes" id="UP001055592"/>
    </source>
</evidence>
<dbReference type="Gene3D" id="3.40.50.1000">
    <property type="entry name" value="HAD superfamily/HAD-like"/>
    <property type="match status" value="1"/>
</dbReference>
<proteinExistence type="predicted"/>
<dbReference type="InterPro" id="IPR023346">
    <property type="entry name" value="Lysozyme-like_dom_sf"/>
</dbReference>